<dbReference type="Proteomes" id="UP000838672">
    <property type="component" value="Unassembled WGS sequence"/>
</dbReference>
<protein>
    <submittedName>
        <fullName evidence="1">Uncharacterized protein</fullName>
    </submittedName>
</protein>
<dbReference type="PROSITE" id="PS51257">
    <property type="entry name" value="PROKAR_LIPOPROTEIN"/>
    <property type="match status" value="1"/>
</dbReference>
<accession>A0ABM8ZPX6</accession>
<organism evidence="1 2">
    <name type="scientific">Vibrio stylophorae</name>
    <dbReference type="NCBI Taxonomy" id="659351"/>
    <lineage>
        <taxon>Bacteria</taxon>
        <taxon>Pseudomonadati</taxon>
        <taxon>Pseudomonadota</taxon>
        <taxon>Gammaproteobacteria</taxon>
        <taxon>Vibrionales</taxon>
        <taxon>Vibrionaceae</taxon>
        <taxon>Vibrio</taxon>
    </lineage>
</organism>
<sequence>MKKGIGIFTWIVALFFFLLTGCESVEENDPELSLVRIEVVSESIGEGQDAGSIRITGVGDFEQDRVIQLRALDEQLTLIKSQIILNEENWQQGVLVSVLAVDDTLMEGVHQGELEAVIQASGNTQRQYRQSLTFSILDNETAGLELAASAFTDKDIATYIFYLESQPMADVRVYLKAVSKNGDEISQSLTIQPENWRSYTNALSLNLPGAMGSFPVEYKVYVSTESQDPNFDQLSMIPMESKEISERLIQSIANGDYYLLIGEGGMFVSIPVVYQGENDINYQLIDPPNGLEMKTIDGVLTLWAAKHLEEQMIVQPVRISDGKAAIIVPINLHMVAKSSCDYDLGGKHLEVQGSKHCFLNGARLQWRGELYDSYPFKEKLSAEEFEVIQINDLNNPDRMINNSQFVGPAFKIMMGGDSVVASGAFILYSPDFEGVAVADDEYLALFEYIYATCGADGWRPVGKGMLGDKHLRARISNLYGPMRYVKIKGDPADLRLF</sequence>
<proteinExistence type="predicted"/>
<reference evidence="1" key="1">
    <citation type="submission" date="2021-11" db="EMBL/GenBank/DDBJ databases">
        <authorList>
            <person name="Rodrigo-Torres L."/>
            <person name="Arahal R. D."/>
            <person name="Lucena T."/>
        </authorList>
    </citation>
    <scope>NUCLEOTIDE SEQUENCE</scope>
    <source>
        <strain evidence="1">CECT 7929</strain>
    </source>
</reference>
<evidence type="ECO:0000313" key="1">
    <source>
        <dbReference type="EMBL" id="CAH0532351.1"/>
    </source>
</evidence>
<evidence type="ECO:0000313" key="2">
    <source>
        <dbReference type="Proteomes" id="UP000838672"/>
    </source>
</evidence>
<dbReference type="EMBL" id="CAKLDI010000001">
    <property type="protein sequence ID" value="CAH0532351.1"/>
    <property type="molecule type" value="Genomic_DNA"/>
</dbReference>
<keyword evidence="2" id="KW-1185">Reference proteome</keyword>
<name>A0ABM8ZPX6_9VIBR</name>
<dbReference type="RefSeq" id="WP_237464195.1">
    <property type="nucleotide sequence ID" value="NZ_CAKLDI010000001.1"/>
</dbReference>
<comment type="caution">
    <text evidence="1">The sequence shown here is derived from an EMBL/GenBank/DDBJ whole genome shotgun (WGS) entry which is preliminary data.</text>
</comment>
<gene>
    <name evidence="1" type="ORF">VST7929_00169</name>
</gene>